<dbReference type="OrthoDB" id="2329985at2"/>
<dbReference type="RefSeq" id="WP_057002315.1">
    <property type="nucleotide sequence ID" value="NZ_AZGA01000003.1"/>
</dbReference>
<evidence type="ECO:0000313" key="1">
    <source>
        <dbReference type="EMBL" id="KRM36462.1"/>
    </source>
</evidence>
<comment type="caution">
    <text evidence="1">The sequence shown here is derived from an EMBL/GenBank/DDBJ whole genome shotgun (WGS) entry which is preliminary data.</text>
</comment>
<dbReference type="AlphaFoldDB" id="X0PUJ3"/>
<dbReference type="EMBL" id="AZGA01000003">
    <property type="protein sequence ID" value="KRM36462.1"/>
    <property type="molecule type" value="Genomic_DNA"/>
</dbReference>
<dbReference type="PATRIC" id="fig|1423734.3.peg.2760"/>
<evidence type="ECO:0008006" key="3">
    <source>
        <dbReference type="Google" id="ProtNLM"/>
    </source>
</evidence>
<dbReference type="Proteomes" id="UP000051236">
    <property type="component" value="Unassembled WGS sequence"/>
</dbReference>
<name>X0PUJ3_9LACO</name>
<reference evidence="1 2" key="1">
    <citation type="journal article" date="2015" name="Genome Announc.">
        <title>Expanding the biotechnology potential of lactobacilli through comparative genomics of 213 strains and associated genera.</title>
        <authorList>
            <person name="Sun Z."/>
            <person name="Harris H.M."/>
            <person name="McCann A."/>
            <person name="Guo C."/>
            <person name="Argimon S."/>
            <person name="Zhang W."/>
            <person name="Yang X."/>
            <person name="Jeffery I.B."/>
            <person name="Cooney J.C."/>
            <person name="Kagawa T.F."/>
            <person name="Liu W."/>
            <person name="Song Y."/>
            <person name="Salvetti E."/>
            <person name="Wrobel A."/>
            <person name="Rasinkangas P."/>
            <person name="Parkhill J."/>
            <person name="Rea M.C."/>
            <person name="O'Sullivan O."/>
            <person name="Ritari J."/>
            <person name="Douillard F.P."/>
            <person name="Paul Ross R."/>
            <person name="Yang R."/>
            <person name="Briner A.E."/>
            <person name="Felis G.E."/>
            <person name="de Vos W.M."/>
            <person name="Barrangou R."/>
            <person name="Klaenhammer T.R."/>
            <person name="Caufield P.W."/>
            <person name="Cui Y."/>
            <person name="Zhang H."/>
            <person name="O'Toole P.W."/>
        </authorList>
    </citation>
    <scope>NUCLEOTIDE SEQUENCE [LARGE SCALE GENOMIC DNA]</scope>
    <source>
        <strain evidence="1 2">DSM 18527</strain>
    </source>
</reference>
<sequence>MSKRIRTARRRLIVPLFLLGVVMFLATSSGITKADKLTIKDIDTTFTSKNQPISIYSDPETTQNTGRTLNIDVNTWRTFQAAYNGNYATAFNLGGSQWVKASDSRPNELNVNPNGSFREFYSNGEATTIYSDPYLTQAIGKLDPSISHWEIIRVSNPTQADGTYSFDLGNNQWVGTTENARAINQTLFFQTGTKLFNSAGQATQTIDNPQHFTYQIFDVKTINDGIYVNLGNDSQWALFDSGTPY</sequence>
<protein>
    <recommendedName>
        <fullName evidence="3">Surface layer protein A domain-containing protein</fullName>
    </recommendedName>
</protein>
<organism evidence="1 2">
    <name type="scientific">Agrilactobacillus composti DSM 18527 = JCM 14202</name>
    <dbReference type="NCBI Taxonomy" id="1423734"/>
    <lineage>
        <taxon>Bacteria</taxon>
        <taxon>Bacillati</taxon>
        <taxon>Bacillota</taxon>
        <taxon>Bacilli</taxon>
        <taxon>Lactobacillales</taxon>
        <taxon>Lactobacillaceae</taxon>
        <taxon>Agrilactobacillus</taxon>
    </lineage>
</organism>
<evidence type="ECO:0000313" key="2">
    <source>
        <dbReference type="Proteomes" id="UP000051236"/>
    </source>
</evidence>
<keyword evidence="2" id="KW-1185">Reference proteome</keyword>
<proteinExistence type="predicted"/>
<gene>
    <name evidence="1" type="ORF">FC83_GL002717</name>
</gene>
<accession>X0PUJ3</accession>